<evidence type="ECO:0000313" key="10">
    <source>
        <dbReference type="Proteomes" id="UP000663570"/>
    </source>
</evidence>
<keyword evidence="4 7" id="KW-0255">Endonuclease</keyword>
<reference evidence="9 10" key="1">
    <citation type="submission" date="2021-02" db="EMBL/GenBank/DDBJ databases">
        <title>Niveibacterium changnyeongensis HC41.</title>
        <authorList>
            <person name="Kang M."/>
        </authorList>
    </citation>
    <scope>NUCLEOTIDE SEQUENCE [LARGE SCALE GENOMIC DNA]</scope>
    <source>
        <strain evidence="9 10">HC41</strain>
    </source>
</reference>
<comment type="similarity">
    <text evidence="7">Belongs to the RnpA family.</text>
</comment>
<dbReference type="InterPro" id="IPR000100">
    <property type="entry name" value="RNase_P"/>
</dbReference>
<comment type="function">
    <text evidence="1 7">RNaseP catalyzes the removal of the 5'-leader sequence from pre-tRNA to produce the mature 5'-terminus. It can also cleave other RNA substrates such as 4.5S RNA. The protein component plays an auxiliary but essential role in vivo by binding to the 5'-leader sequence and broadening the substrate specificity of the ribozyme.</text>
</comment>
<dbReference type="EC" id="3.1.26.5" evidence="7 8"/>
<comment type="catalytic activity">
    <reaction evidence="7">
        <text>Endonucleolytic cleavage of RNA, removing 5'-extranucleotides from tRNA precursor.</text>
        <dbReference type="EC" id="3.1.26.5"/>
    </reaction>
</comment>
<dbReference type="InterPro" id="IPR020568">
    <property type="entry name" value="Ribosomal_Su5_D2-typ_SF"/>
</dbReference>
<comment type="subunit">
    <text evidence="7">Consists of a catalytic RNA component (M1 or rnpB) and a protein subunit.</text>
</comment>
<evidence type="ECO:0000313" key="9">
    <source>
        <dbReference type="EMBL" id="QSI79335.1"/>
    </source>
</evidence>
<evidence type="ECO:0000256" key="1">
    <source>
        <dbReference type="ARBA" id="ARBA00002663"/>
    </source>
</evidence>
<dbReference type="Proteomes" id="UP000663570">
    <property type="component" value="Chromosome"/>
</dbReference>
<dbReference type="HAMAP" id="MF_00227">
    <property type="entry name" value="RNase_P"/>
    <property type="match status" value="1"/>
</dbReference>
<dbReference type="PANTHER" id="PTHR33992">
    <property type="entry name" value="RIBONUCLEASE P PROTEIN COMPONENT"/>
    <property type="match status" value="1"/>
</dbReference>
<dbReference type="NCBIfam" id="TIGR00188">
    <property type="entry name" value="rnpA"/>
    <property type="match status" value="1"/>
</dbReference>
<keyword evidence="2 7" id="KW-0819">tRNA processing</keyword>
<evidence type="ECO:0000256" key="8">
    <source>
        <dbReference type="NCBIfam" id="TIGR00188"/>
    </source>
</evidence>
<dbReference type="PANTHER" id="PTHR33992:SF1">
    <property type="entry name" value="RIBONUCLEASE P PROTEIN COMPONENT"/>
    <property type="match status" value="1"/>
</dbReference>
<organism evidence="9 10">
    <name type="scientific">Niveibacterium microcysteis</name>
    <dbReference type="NCBI Taxonomy" id="2811415"/>
    <lineage>
        <taxon>Bacteria</taxon>
        <taxon>Pseudomonadati</taxon>
        <taxon>Pseudomonadota</taxon>
        <taxon>Betaproteobacteria</taxon>
        <taxon>Rhodocyclales</taxon>
        <taxon>Rhodocyclaceae</taxon>
        <taxon>Niveibacterium</taxon>
    </lineage>
</organism>
<gene>
    <name evidence="7 9" type="primary">rnpA</name>
    <name evidence="9" type="ORF">JY500_21920</name>
</gene>
<dbReference type="Pfam" id="PF00825">
    <property type="entry name" value="Ribonuclease_P"/>
    <property type="match status" value="1"/>
</dbReference>
<sequence length="109" mass="12440">MAAYRLHTGDEFSTVFAFRRVVRGRVFSLHYRPNALPSARIGFVVAKKLARQAVQRNLIKRIAREAFRLRRAQLPCCDLVLRLSASPKTASRAEMRAEVEALFDRLPQG</sequence>
<keyword evidence="5 7" id="KW-0378">Hydrolase</keyword>
<dbReference type="EMBL" id="CP071060">
    <property type="protein sequence ID" value="QSI79335.1"/>
    <property type="molecule type" value="Genomic_DNA"/>
</dbReference>
<keyword evidence="6 7" id="KW-0694">RNA-binding</keyword>
<dbReference type="InterPro" id="IPR020539">
    <property type="entry name" value="RNase_P_CS"/>
</dbReference>
<protein>
    <recommendedName>
        <fullName evidence="7 8">Ribonuclease P protein component</fullName>
        <shortName evidence="7">RNase P protein</shortName>
        <shortName evidence="7">RNaseP protein</shortName>
        <ecNumber evidence="7 8">3.1.26.5</ecNumber>
    </recommendedName>
    <alternativeName>
        <fullName evidence="7">Protein C5</fullName>
    </alternativeName>
</protein>
<dbReference type="PROSITE" id="PS00648">
    <property type="entry name" value="RIBONUCLEASE_P"/>
    <property type="match status" value="1"/>
</dbReference>
<evidence type="ECO:0000256" key="7">
    <source>
        <dbReference type="HAMAP-Rule" id="MF_00227"/>
    </source>
</evidence>
<accession>A0ABX7MC59</accession>
<dbReference type="SUPFAM" id="SSF54211">
    <property type="entry name" value="Ribosomal protein S5 domain 2-like"/>
    <property type="match status" value="1"/>
</dbReference>
<evidence type="ECO:0000256" key="3">
    <source>
        <dbReference type="ARBA" id="ARBA00022722"/>
    </source>
</evidence>
<dbReference type="GO" id="GO:0004526">
    <property type="term" value="F:ribonuclease P activity"/>
    <property type="evidence" value="ECO:0007669"/>
    <property type="project" value="UniProtKB-EC"/>
</dbReference>
<evidence type="ECO:0000256" key="5">
    <source>
        <dbReference type="ARBA" id="ARBA00022801"/>
    </source>
</evidence>
<evidence type="ECO:0000256" key="2">
    <source>
        <dbReference type="ARBA" id="ARBA00022694"/>
    </source>
</evidence>
<keyword evidence="3 7" id="KW-0540">Nuclease</keyword>
<dbReference type="Gene3D" id="3.30.230.10">
    <property type="match status" value="1"/>
</dbReference>
<evidence type="ECO:0000256" key="6">
    <source>
        <dbReference type="ARBA" id="ARBA00022884"/>
    </source>
</evidence>
<proteinExistence type="inferred from homology"/>
<dbReference type="InterPro" id="IPR014721">
    <property type="entry name" value="Ribsml_uS5_D2-typ_fold_subgr"/>
</dbReference>
<name>A0ABX7MC59_9RHOO</name>
<keyword evidence="10" id="KW-1185">Reference proteome</keyword>
<evidence type="ECO:0000256" key="4">
    <source>
        <dbReference type="ARBA" id="ARBA00022759"/>
    </source>
</evidence>